<reference evidence="17 18" key="1">
    <citation type="submission" date="2018-05" db="EMBL/GenBank/DDBJ databases">
        <title>Genomic Encyclopedia of Type Strains, Phase III (KMG-III): the genomes of soil and plant-associated and newly described type strains.</title>
        <authorList>
            <person name="Whitman W."/>
        </authorList>
    </citation>
    <scope>NUCLEOTIDE SEQUENCE [LARGE SCALE GENOMIC DNA]</scope>
    <source>
        <strain evidence="17 18">CECT 5696</strain>
    </source>
</reference>
<dbReference type="InterPro" id="IPR003660">
    <property type="entry name" value="HAMP_dom"/>
</dbReference>
<feature type="transmembrane region" description="Helical" evidence="14">
    <location>
        <begin position="125"/>
        <end position="146"/>
    </location>
</feature>
<organism evidence="17 18">
    <name type="scientific">Paenibacillus cellulosilyticus</name>
    <dbReference type="NCBI Taxonomy" id="375489"/>
    <lineage>
        <taxon>Bacteria</taxon>
        <taxon>Bacillati</taxon>
        <taxon>Bacillota</taxon>
        <taxon>Bacilli</taxon>
        <taxon>Bacillales</taxon>
        <taxon>Paenibacillaceae</taxon>
        <taxon>Paenibacillus</taxon>
    </lineage>
</organism>
<dbReference type="InterPro" id="IPR003594">
    <property type="entry name" value="HATPase_dom"/>
</dbReference>
<dbReference type="SMART" id="SM00387">
    <property type="entry name" value="HATPase_c"/>
    <property type="match status" value="1"/>
</dbReference>
<dbReference type="CDD" id="cd00075">
    <property type="entry name" value="HATPase"/>
    <property type="match status" value="1"/>
</dbReference>
<gene>
    <name evidence="17" type="ORF">DFQ01_107177</name>
</gene>
<dbReference type="GO" id="GO:0005886">
    <property type="term" value="C:plasma membrane"/>
    <property type="evidence" value="ECO:0007669"/>
    <property type="project" value="UniProtKB-SubCell"/>
</dbReference>
<dbReference type="AlphaFoldDB" id="A0A2V2YWV6"/>
<evidence type="ECO:0000259" key="15">
    <source>
        <dbReference type="PROSITE" id="PS50109"/>
    </source>
</evidence>
<evidence type="ECO:0000256" key="13">
    <source>
        <dbReference type="ARBA" id="ARBA00023136"/>
    </source>
</evidence>
<evidence type="ECO:0000256" key="1">
    <source>
        <dbReference type="ARBA" id="ARBA00000085"/>
    </source>
</evidence>
<dbReference type="EC" id="2.7.13.3" evidence="3"/>
<comment type="catalytic activity">
    <reaction evidence="1">
        <text>ATP + protein L-histidine = ADP + protein N-phospho-L-histidine.</text>
        <dbReference type="EC" id="2.7.13.3"/>
    </reaction>
</comment>
<name>A0A2V2YWV6_9BACL</name>
<proteinExistence type="predicted"/>
<keyword evidence="9 17" id="KW-0418">Kinase</keyword>
<evidence type="ECO:0000256" key="4">
    <source>
        <dbReference type="ARBA" id="ARBA00022475"/>
    </source>
</evidence>
<evidence type="ECO:0000259" key="16">
    <source>
        <dbReference type="PROSITE" id="PS50885"/>
    </source>
</evidence>
<evidence type="ECO:0000256" key="5">
    <source>
        <dbReference type="ARBA" id="ARBA00022553"/>
    </source>
</evidence>
<protein>
    <recommendedName>
        <fullName evidence="3">histidine kinase</fullName>
        <ecNumber evidence="3">2.7.13.3</ecNumber>
    </recommendedName>
</protein>
<evidence type="ECO:0000256" key="6">
    <source>
        <dbReference type="ARBA" id="ARBA00022679"/>
    </source>
</evidence>
<evidence type="ECO:0000256" key="2">
    <source>
        <dbReference type="ARBA" id="ARBA00004651"/>
    </source>
</evidence>
<dbReference type="GO" id="GO:0005524">
    <property type="term" value="F:ATP binding"/>
    <property type="evidence" value="ECO:0007669"/>
    <property type="project" value="UniProtKB-KW"/>
</dbReference>
<evidence type="ECO:0000256" key="14">
    <source>
        <dbReference type="SAM" id="Phobius"/>
    </source>
</evidence>
<dbReference type="InterPro" id="IPR050398">
    <property type="entry name" value="HssS/ArlS-like"/>
</dbReference>
<dbReference type="SMART" id="SM00388">
    <property type="entry name" value="HisKA"/>
    <property type="match status" value="1"/>
</dbReference>
<comment type="subcellular location">
    <subcellularLocation>
        <location evidence="2">Cell membrane</location>
        <topology evidence="2">Multi-pass membrane protein</topology>
    </subcellularLocation>
</comment>
<dbReference type="PROSITE" id="PS50109">
    <property type="entry name" value="HIS_KIN"/>
    <property type="match status" value="1"/>
</dbReference>
<dbReference type="PROSITE" id="PS50885">
    <property type="entry name" value="HAMP"/>
    <property type="match status" value="1"/>
</dbReference>
<dbReference type="SUPFAM" id="SSF158472">
    <property type="entry name" value="HAMP domain-like"/>
    <property type="match status" value="1"/>
</dbReference>
<keyword evidence="6" id="KW-0808">Transferase</keyword>
<dbReference type="SUPFAM" id="SSF47384">
    <property type="entry name" value="Homodimeric domain of signal transducing histidine kinase"/>
    <property type="match status" value="1"/>
</dbReference>
<dbReference type="Gene3D" id="3.30.565.10">
    <property type="entry name" value="Histidine kinase-like ATPase, C-terminal domain"/>
    <property type="match status" value="1"/>
</dbReference>
<dbReference type="CDD" id="cd06225">
    <property type="entry name" value="HAMP"/>
    <property type="match status" value="1"/>
</dbReference>
<feature type="transmembrane region" description="Helical" evidence="14">
    <location>
        <begin position="6"/>
        <end position="24"/>
    </location>
</feature>
<dbReference type="PANTHER" id="PTHR45528:SF1">
    <property type="entry name" value="SENSOR HISTIDINE KINASE CPXA"/>
    <property type="match status" value="1"/>
</dbReference>
<dbReference type="InterPro" id="IPR005467">
    <property type="entry name" value="His_kinase_dom"/>
</dbReference>
<accession>A0A2V2YWV6</accession>
<evidence type="ECO:0000313" key="17">
    <source>
        <dbReference type="EMBL" id="PWW03279.1"/>
    </source>
</evidence>
<evidence type="ECO:0000256" key="7">
    <source>
        <dbReference type="ARBA" id="ARBA00022692"/>
    </source>
</evidence>
<keyword evidence="4" id="KW-1003">Cell membrane</keyword>
<evidence type="ECO:0000256" key="12">
    <source>
        <dbReference type="ARBA" id="ARBA00023012"/>
    </source>
</evidence>
<evidence type="ECO:0000256" key="9">
    <source>
        <dbReference type="ARBA" id="ARBA00022777"/>
    </source>
</evidence>
<keyword evidence="11 14" id="KW-1133">Transmembrane helix</keyword>
<sequence>MKSKGLLVIAAAICAAGILFFILINKIPVNTDVDVVAVNEIVKTVESHWPDTNREDYAAITLPFAILDTNGNLIYETSAGVFTTLNNAIKHNSTIVEITKGGLFIGKIIVVNDYKQTIHDIKHRLAMTVGIAFALLALLCGGYAIWLNRTVFKPFMRLQSFATNVATGNLDVPLPMSRHNPFGAFTESFDLMREQLAAARQSEYEANRSKKELVASLSHDIKTPVASIKAVIELMLVSATDEKVIRQLNTMYAKADQIHLLITDMFHAALEEMTQLHVTVSEQSSSILHEMFAKADYDERVHCEPIPPCLVLMDVSRLQQVIDNVISNAYKYAKTDVTVRCHIQNDYLEINIMDYGNGVDQDELPLLFNKFYRGANAEGQSGSGLGLFISNYLIQNMQGDTECYNRSDGFTVVLRLKLAS</sequence>
<dbReference type="InterPro" id="IPR036890">
    <property type="entry name" value="HATPase_C_sf"/>
</dbReference>
<dbReference type="PRINTS" id="PR00344">
    <property type="entry name" value="BCTRLSENSOR"/>
</dbReference>
<evidence type="ECO:0000256" key="10">
    <source>
        <dbReference type="ARBA" id="ARBA00022840"/>
    </source>
</evidence>
<keyword evidence="13 14" id="KW-0472">Membrane</keyword>
<feature type="domain" description="HAMP" evidence="16">
    <location>
        <begin position="149"/>
        <end position="201"/>
    </location>
</feature>
<dbReference type="Pfam" id="PF00512">
    <property type="entry name" value="HisKA"/>
    <property type="match status" value="1"/>
</dbReference>
<dbReference type="PANTHER" id="PTHR45528">
    <property type="entry name" value="SENSOR HISTIDINE KINASE CPXA"/>
    <property type="match status" value="1"/>
</dbReference>
<evidence type="ECO:0000256" key="3">
    <source>
        <dbReference type="ARBA" id="ARBA00012438"/>
    </source>
</evidence>
<keyword evidence="12" id="KW-0902">Two-component regulatory system</keyword>
<dbReference type="Gene3D" id="1.10.287.130">
    <property type="match status" value="1"/>
</dbReference>
<dbReference type="InterPro" id="IPR036097">
    <property type="entry name" value="HisK_dim/P_sf"/>
</dbReference>
<comment type="caution">
    <text evidence="17">The sequence shown here is derived from an EMBL/GenBank/DDBJ whole genome shotgun (WGS) entry which is preliminary data.</text>
</comment>
<dbReference type="EMBL" id="QGTQ01000007">
    <property type="protein sequence ID" value="PWW03279.1"/>
    <property type="molecule type" value="Genomic_DNA"/>
</dbReference>
<dbReference type="CDD" id="cd00082">
    <property type="entry name" value="HisKA"/>
    <property type="match status" value="1"/>
</dbReference>
<keyword evidence="18" id="KW-1185">Reference proteome</keyword>
<dbReference type="SMART" id="SM00304">
    <property type="entry name" value="HAMP"/>
    <property type="match status" value="1"/>
</dbReference>
<keyword evidence="7 14" id="KW-0812">Transmembrane</keyword>
<dbReference type="OrthoDB" id="335833at2"/>
<dbReference type="SUPFAM" id="SSF55874">
    <property type="entry name" value="ATPase domain of HSP90 chaperone/DNA topoisomerase II/histidine kinase"/>
    <property type="match status" value="1"/>
</dbReference>
<keyword evidence="10" id="KW-0067">ATP-binding</keyword>
<feature type="domain" description="Histidine kinase" evidence="15">
    <location>
        <begin position="216"/>
        <end position="420"/>
    </location>
</feature>
<keyword evidence="5" id="KW-0597">Phosphoprotein</keyword>
<evidence type="ECO:0000256" key="11">
    <source>
        <dbReference type="ARBA" id="ARBA00022989"/>
    </source>
</evidence>
<evidence type="ECO:0000256" key="8">
    <source>
        <dbReference type="ARBA" id="ARBA00022741"/>
    </source>
</evidence>
<dbReference type="Proteomes" id="UP000246635">
    <property type="component" value="Unassembled WGS sequence"/>
</dbReference>
<dbReference type="Pfam" id="PF02518">
    <property type="entry name" value="HATPase_c"/>
    <property type="match status" value="1"/>
</dbReference>
<keyword evidence="8" id="KW-0547">Nucleotide-binding</keyword>
<dbReference type="RefSeq" id="WP_110044164.1">
    <property type="nucleotide sequence ID" value="NZ_CP054612.1"/>
</dbReference>
<dbReference type="InterPro" id="IPR003661">
    <property type="entry name" value="HisK_dim/P_dom"/>
</dbReference>
<dbReference type="InterPro" id="IPR004358">
    <property type="entry name" value="Sig_transdc_His_kin-like_C"/>
</dbReference>
<evidence type="ECO:0000313" key="18">
    <source>
        <dbReference type="Proteomes" id="UP000246635"/>
    </source>
</evidence>
<dbReference type="Gene3D" id="6.10.340.10">
    <property type="match status" value="1"/>
</dbReference>
<dbReference type="GO" id="GO:0000155">
    <property type="term" value="F:phosphorelay sensor kinase activity"/>
    <property type="evidence" value="ECO:0007669"/>
    <property type="project" value="InterPro"/>
</dbReference>